<gene>
    <name evidence="3" type="ORF">C8D95_11620</name>
</gene>
<feature type="signal peptide" evidence="2">
    <location>
        <begin position="1"/>
        <end position="21"/>
    </location>
</feature>
<reference evidence="3 4" key="1">
    <citation type="submission" date="2018-05" db="EMBL/GenBank/DDBJ databases">
        <title>Genomic Encyclopedia of Type Strains, Phase IV (KMG-IV): sequencing the most valuable type-strain genomes for metagenomic binning, comparative biology and taxonomic classification.</title>
        <authorList>
            <person name="Goeker M."/>
        </authorList>
    </citation>
    <scope>NUCLEOTIDE SEQUENCE [LARGE SCALE GENOMIC DNA]</scope>
    <source>
        <strain evidence="3 4">DSM 103371</strain>
    </source>
</reference>
<comment type="similarity">
    <text evidence="1">Belongs to the UPF0065 (bug) family.</text>
</comment>
<evidence type="ECO:0000313" key="3">
    <source>
        <dbReference type="EMBL" id="PWK52723.1"/>
    </source>
</evidence>
<comment type="caution">
    <text evidence="3">The sequence shown here is derived from an EMBL/GenBank/DDBJ whole genome shotgun (WGS) entry which is preliminary data.</text>
</comment>
<dbReference type="SUPFAM" id="SSF53850">
    <property type="entry name" value="Periplasmic binding protein-like II"/>
    <property type="match status" value="1"/>
</dbReference>
<dbReference type="PIRSF" id="PIRSF017082">
    <property type="entry name" value="YflP"/>
    <property type="match status" value="1"/>
</dbReference>
<dbReference type="AlphaFoldDB" id="A0A316FWE0"/>
<evidence type="ECO:0000256" key="1">
    <source>
        <dbReference type="ARBA" id="ARBA00006987"/>
    </source>
</evidence>
<dbReference type="InterPro" id="IPR005064">
    <property type="entry name" value="BUG"/>
</dbReference>
<dbReference type="KEGG" id="salo:EF888_14875"/>
<keyword evidence="4" id="KW-1185">Reference proteome</keyword>
<dbReference type="Gene3D" id="3.40.190.150">
    <property type="entry name" value="Bordetella uptake gene, domain 1"/>
    <property type="match status" value="1"/>
</dbReference>
<keyword evidence="3" id="KW-0675">Receptor</keyword>
<name>A0A316FWE0_9RHOB</name>
<organism evidence="3 4">
    <name type="scientific">Silicimonas algicola</name>
    <dbReference type="NCBI Taxonomy" id="1826607"/>
    <lineage>
        <taxon>Bacteria</taxon>
        <taxon>Pseudomonadati</taxon>
        <taxon>Pseudomonadota</taxon>
        <taxon>Alphaproteobacteria</taxon>
        <taxon>Rhodobacterales</taxon>
        <taxon>Paracoccaceae</taxon>
    </lineage>
</organism>
<dbReference type="InterPro" id="IPR042100">
    <property type="entry name" value="Bug_dom1"/>
</dbReference>
<dbReference type="Gene3D" id="3.40.190.10">
    <property type="entry name" value="Periplasmic binding protein-like II"/>
    <property type="match status" value="1"/>
</dbReference>
<dbReference type="PANTHER" id="PTHR42928">
    <property type="entry name" value="TRICARBOXYLATE-BINDING PROTEIN"/>
    <property type="match status" value="1"/>
</dbReference>
<dbReference type="PANTHER" id="PTHR42928:SF5">
    <property type="entry name" value="BLR1237 PROTEIN"/>
    <property type="match status" value="1"/>
</dbReference>
<keyword evidence="2" id="KW-0732">Signal</keyword>
<accession>A0A316FWE0</accession>
<dbReference type="EMBL" id="QGGV01000016">
    <property type="protein sequence ID" value="PWK52723.1"/>
    <property type="molecule type" value="Genomic_DNA"/>
</dbReference>
<sequence>MITRRILLAATCLALAGPAMAQSAWPDRPVTIVVPFSPGGATDITARLVADTMSDRFGQPFVVENRTGAAGNIGVEAVVNAEPDGYTFLFATQGTMTVNPHIYDLPYDPLTDLTPVSQTFSVDHFVAVLPSLGVSDLAGFIAMAKEKPGELSYGSAGVGSFLHLTTVMLEEGAGIELNHVPYDGSAAARTDLLAGNIDMVMDSVPSALGQIESGSVLALAITGGTRNSAVPDVPTMAEAGVDGYAISSWGGLMAPKGTDPEIVETLSNAVQEAYATDAIQAAFAELGLGAASSSPDGFAELVQSDYTTLGKVIESAGIERN</sequence>
<evidence type="ECO:0000313" key="4">
    <source>
        <dbReference type="Proteomes" id="UP000245390"/>
    </source>
</evidence>
<proteinExistence type="inferred from homology"/>
<feature type="chain" id="PRO_5016281595" evidence="2">
    <location>
        <begin position="22"/>
        <end position="321"/>
    </location>
</feature>
<dbReference type="RefSeq" id="WP_109761218.1">
    <property type="nucleotide sequence ID" value="NZ_CP034588.1"/>
</dbReference>
<dbReference type="Pfam" id="PF03401">
    <property type="entry name" value="TctC"/>
    <property type="match status" value="1"/>
</dbReference>
<dbReference type="Proteomes" id="UP000245390">
    <property type="component" value="Unassembled WGS sequence"/>
</dbReference>
<protein>
    <submittedName>
        <fullName evidence="3">Tripartite-type tricarboxylate transporter receptor subunit TctC</fullName>
    </submittedName>
</protein>
<evidence type="ECO:0000256" key="2">
    <source>
        <dbReference type="SAM" id="SignalP"/>
    </source>
</evidence>
<dbReference type="OrthoDB" id="8970543at2"/>
<dbReference type="CDD" id="cd07012">
    <property type="entry name" value="PBP2_Bug_TTT"/>
    <property type="match status" value="1"/>
</dbReference>